<dbReference type="Gene3D" id="3.40.390.10">
    <property type="entry name" value="Collagenase (Catalytic Domain)"/>
    <property type="match status" value="1"/>
</dbReference>
<dbReference type="InterPro" id="IPR001506">
    <property type="entry name" value="Peptidase_M12A"/>
</dbReference>
<evidence type="ECO:0000313" key="3">
    <source>
        <dbReference type="EMBL" id="RWS01393.1"/>
    </source>
</evidence>
<comment type="caution">
    <text evidence="1">Lacks conserved residue(s) required for the propagation of feature annotation.</text>
</comment>
<dbReference type="Proteomes" id="UP000285301">
    <property type="component" value="Unassembled WGS sequence"/>
</dbReference>
<feature type="binding site" evidence="1">
    <location>
        <position position="32"/>
    </location>
    <ligand>
        <name>Zn(2+)</name>
        <dbReference type="ChEBI" id="CHEBI:29105"/>
        <note>catalytic</note>
    </ligand>
</feature>
<keyword evidence="1" id="KW-0479">Metal-binding</keyword>
<comment type="caution">
    <text evidence="3">The sequence shown here is derived from an EMBL/GenBank/DDBJ whole genome shotgun (WGS) entry which is preliminary data.</text>
</comment>
<feature type="domain" description="Peptidase M12A" evidence="2">
    <location>
        <begin position="1"/>
        <end position="36"/>
    </location>
</feature>
<keyword evidence="1 3" id="KW-0645">Protease</keyword>
<gene>
    <name evidence="4" type="ORF">B4U79_04965</name>
    <name evidence="3" type="ORF">B4U79_12703</name>
</gene>
<name>A0A3S4QBU0_9ACAR</name>
<proteinExistence type="predicted"/>
<reference evidence="3" key="2">
    <citation type="submission" date="2018-11" db="EMBL/GenBank/DDBJ databases">
        <title>Trombidioid mite genomics.</title>
        <authorList>
            <person name="Dong X."/>
        </authorList>
    </citation>
    <scope>NUCLEOTIDE SEQUENCE</scope>
    <source>
        <strain evidence="3">UoL-WK</strain>
    </source>
</reference>
<feature type="non-terminal residue" evidence="3">
    <location>
        <position position="36"/>
    </location>
</feature>
<evidence type="ECO:0000259" key="2">
    <source>
        <dbReference type="PROSITE" id="PS51864"/>
    </source>
</evidence>
<dbReference type="GO" id="GO:0006508">
    <property type="term" value="P:proteolysis"/>
    <property type="evidence" value="ECO:0007669"/>
    <property type="project" value="UniProtKB-KW"/>
</dbReference>
<dbReference type="PROSITE" id="PS51864">
    <property type="entry name" value="ASTACIN"/>
    <property type="match status" value="1"/>
</dbReference>
<sequence length="36" mass="3916">MIGGSQGLSLGRGCQVIGIILHELIHAVGFYHMHNR</sequence>
<dbReference type="GO" id="GO:0008270">
    <property type="term" value="F:zinc ion binding"/>
    <property type="evidence" value="ECO:0007669"/>
    <property type="project" value="UniProtKB-UniRule"/>
</dbReference>
<dbReference type="PANTHER" id="PTHR10127:SF850">
    <property type="entry name" value="METALLOENDOPEPTIDASE"/>
    <property type="match status" value="1"/>
</dbReference>
<dbReference type="InterPro" id="IPR024079">
    <property type="entry name" value="MetalloPept_cat_dom_sf"/>
</dbReference>
<protein>
    <submittedName>
        <fullName evidence="3">Astacin-like metalloprotease toxin</fullName>
    </submittedName>
</protein>
<feature type="binding site" evidence="1">
    <location>
        <position position="26"/>
    </location>
    <ligand>
        <name>Zn(2+)</name>
        <dbReference type="ChEBI" id="CHEBI:29105"/>
        <note>catalytic</note>
    </ligand>
</feature>
<organism evidence="3 5">
    <name type="scientific">Dinothrombium tinctorium</name>
    <dbReference type="NCBI Taxonomy" id="1965070"/>
    <lineage>
        <taxon>Eukaryota</taxon>
        <taxon>Metazoa</taxon>
        <taxon>Ecdysozoa</taxon>
        <taxon>Arthropoda</taxon>
        <taxon>Chelicerata</taxon>
        <taxon>Arachnida</taxon>
        <taxon>Acari</taxon>
        <taxon>Acariformes</taxon>
        <taxon>Trombidiformes</taxon>
        <taxon>Prostigmata</taxon>
        <taxon>Anystina</taxon>
        <taxon>Parasitengona</taxon>
        <taxon>Trombidioidea</taxon>
        <taxon>Trombidiidae</taxon>
        <taxon>Dinothrombium</taxon>
    </lineage>
</organism>
<feature type="active site" evidence="1">
    <location>
        <position position="23"/>
    </location>
</feature>
<keyword evidence="1 3" id="KW-0482">Metalloprotease</keyword>
<evidence type="ECO:0000313" key="5">
    <source>
        <dbReference type="Proteomes" id="UP000285301"/>
    </source>
</evidence>
<dbReference type="EMBL" id="NCKU01009276">
    <property type="protein sequence ID" value="RWS01393.1"/>
    <property type="molecule type" value="Genomic_DNA"/>
</dbReference>
<reference evidence="3 5" key="1">
    <citation type="journal article" date="2018" name="Gigascience">
        <title>Genomes of trombidid mites reveal novel predicted allergens and laterally-transferred genes associated with secondary metabolism.</title>
        <authorList>
            <person name="Dong X."/>
            <person name="Chaisiri K."/>
            <person name="Xia D."/>
            <person name="Armstrong S.D."/>
            <person name="Fang Y."/>
            <person name="Donnelly M.J."/>
            <person name="Kadowaki T."/>
            <person name="McGarry J.W."/>
            <person name="Darby A.C."/>
            <person name="Makepeace B.L."/>
        </authorList>
    </citation>
    <scope>NUCLEOTIDE SEQUENCE [LARGE SCALE GENOMIC DNA]</scope>
    <source>
        <strain evidence="3">UoL-WK</strain>
    </source>
</reference>
<dbReference type="EMBL" id="NCKU01008945">
    <property type="protein sequence ID" value="RWS01576.1"/>
    <property type="molecule type" value="Genomic_DNA"/>
</dbReference>
<keyword evidence="1" id="KW-0378">Hydrolase</keyword>
<keyword evidence="1" id="KW-0862">Zinc</keyword>
<comment type="cofactor">
    <cofactor evidence="1">
        <name>Zn(2+)</name>
        <dbReference type="ChEBI" id="CHEBI:29105"/>
    </cofactor>
    <text evidence="1">Binds 1 zinc ion per subunit.</text>
</comment>
<evidence type="ECO:0000256" key="1">
    <source>
        <dbReference type="PROSITE-ProRule" id="PRU01211"/>
    </source>
</evidence>
<dbReference type="GO" id="GO:0004222">
    <property type="term" value="F:metalloendopeptidase activity"/>
    <property type="evidence" value="ECO:0007669"/>
    <property type="project" value="UniProtKB-UniRule"/>
</dbReference>
<evidence type="ECO:0000313" key="4">
    <source>
        <dbReference type="EMBL" id="RWS01576.1"/>
    </source>
</evidence>
<dbReference type="PANTHER" id="PTHR10127">
    <property type="entry name" value="DISCOIDIN, CUB, EGF, LAMININ , AND ZINC METALLOPROTEASE DOMAIN CONTAINING"/>
    <property type="match status" value="1"/>
</dbReference>
<accession>A0A3S4QBU0</accession>
<dbReference type="Pfam" id="PF01400">
    <property type="entry name" value="Astacin"/>
    <property type="match status" value="1"/>
</dbReference>
<dbReference type="AlphaFoldDB" id="A0A3S4QBU0"/>
<feature type="binding site" evidence="1">
    <location>
        <position position="22"/>
    </location>
    <ligand>
        <name>Zn(2+)</name>
        <dbReference type="ChEBI" id="CHEBI:29105"/>
        <note>catalytic</note>
    </ligand>
</feature>
<dbReference type="SUPFAM" id="SSF55486">
    <property type="entry name" value="Metalloproteases ('zincins'), catalytic domain"/>
    <property type="match status" value="1"/>
</dbReference>
<keyword evidence="5" id="KW-1185">Reference proteome</keyword>
<dbReference type="OrthoDB" id="291007at2759"/>